<accession>A0A9Q0L1M1</accession>
<evidence type="ECO:0000313" key="2">
    <source>
        <dbReference type="Proteomes" id="UP001141806"/>
    </source>
</evidence>
<dbReference type="PANTHER" id="PTHR47481">
    <property type="match status" value="1"/>
</dbReference>
<keyword evidence="2" id="KW-1185">Reference proteome</keyword>
<evidence type="ECO:0000313" key="1">
    <source>
        <dbReference type="EMBL" id="KAJ4980356.1"/>
    </source>
</evidence>
<gene>
    <name evidence="1" type="ORF">NE237_031193</name>
</gene>
<proteinExistence type="predicted"/>
<dbReference type="PANTHER" id="PTHR47481:SF2">
    <property type="entry name" value="RETROTRANSPOSON GAG DOMAIN-CONTAINING PROTEIN"/>
    <property type="match status" value="1"/>
</dbReference>
<evidence type="ECO:0008006" key="3">
    <source>
        <dbReference type="Google" id="ProtNLM"/>
    </source>
</evidence>
<dbReference type="Pfam" id="PF14223">
    <property type="entry name" value="Retrotran_gag_2"/>
    <property type="match status" value="1"/>
</dbReference>
<organism evidence="1 2">
    <name type="scientific">Protea cynaroides</name>
    <dbReference type="NCBI Taxonomy" id="273540"/>
    <lineage>
        <taxon>Eukaryota</taxon>
        <taxon>Viridiplantae</taxon>
        <taxon>Streptophyta</taxon>
        <taxon>Embryophyta</taxon>
        <taxon>Tracheophyta</taxon>
        <taxon>Spermatophyta</taxon>
        <taxon>Magnoliopsida</taxon>
        <taxon>Proteales</taxon>
        <taxon>Proteaceae</taxon>
        <taxon>Protea</taxon>
    </lineage>
</organism>
<dbReference type="AlphaFoldDB" id="A0A9Q0L1M1"/>
<dbReference type="EMBL" id="JAMYWD010000001">
    <property type="protein sequence ID" value="KAJ4980356.1"/>
    <property type="molecule type" value="Genomic_DNA"/>
</dbReference>
<comment type="caution">
    <text evidence="1">The sequence shown here is derived from an EMBL/GenBank/DDBJ whole genome shotgun (WGS) entry which is preliminary data.</text>
</comment>
<dbReference type="OrthoDB" id="1845088at2759"/>
<name>A0A9Q0L1M1_9MAGN</name>
<sequence length="211" mass="23497">MCTMYGCSSKYATHATRWTNRLVKAWIKATLSKVVFNLAVGVQTFAMLWKILSDSFSQALEAREFELMSKLQFLKKKDTMSIGEYLREFKNICDQLSAIGQTPRGSIQFPTSDDNLEMCTIEHWVSESTPPPCDTLSTPSIVQSDSIDNGNIVLAQAENTTMVTNIDEEQSSPKSDNNILLENDISINENTMSPINSIGSSNARTESISYV</sequence>
<dbReference type="Proteomes" id="UP001141806">
    <property type="component" value="Unassembled WGS sequence"/>
</dbReference>
<reference evidence="1" key="1">
    <citation type="journal article" date="2023" name="Plant J.">
        <title>The genome of the king protea, Protea cynaroides.</title>
        <authorList>
            <person name="Chang J."/>
            <person name="Duong T.A."/>
            <person name="Schoeman C."/>
            <person name="Ma X."/>
            <person name="Roodt D."/>
            <person name="Barker N."/>
            <person name="Li Z."/>
            <person name="Van de Peer Y."/>
            <person name="Mizrachi E."/>
        </authorList>
    </citation>
    <scope>NUCLEOTIDE SEQUENCE</scope>
    <source>
        <tissue evidence="1">Young leaves</tissue>
    </source>
</reference>
<protein>
    <recommendedName>
        <fullName evidence="3">Retrotransposon gag domain-containing protein</fullName>
    </recommendedName>
</protein>